<accession>A0A4S8M3T8</accession>
<reference evidence="1 2" key="1">
    <citation type="journal article" date="2019" name="Nat. Ecol. Evol.">
        <title>Megaphylogeny resolves global patterns of mushroom evolution.</title>
        <authorList>
            <person name="Varga T."/>
            <person name="Krizsan K."/>
            <person name="Foldi C."/>
            <person name="Dima B."/>
            <person name="Sanchez-Garcia M."/>
            <person name="Sanchez-Ramirez S."/>
            <person name="Szollosi G.J."/>
            <person name="Szarkandi J.G."/>
            <person name="Papp V."/>
            <person name="Albert L."/>
            <person name="Andreopoulos W."/>
            <person name="Angelini C."/>
            <person name="Antonin V."/>
            <person name="Barry K.W."/>
            <person name="Bougher N.L."/>
            <person name="Buchanan P."/>
            <person name="Buyck B."/>
            <person name="Bense V."/>
            <person name="Catcheside P."/>
            <person name="Chovatia M."/>
            <person name="Cooper J."/>
            <person name="Damon W."/>
            <person name="Desjardin D."/>
            <person name="Finy P."/>
            <person name="Geml J."/>
            <person name="Haridas S."/>
            <person name="Hughes K."/>
            <person name="Justo A."/>
            <person name="Karasinski D."/>
            <person name="Kautmanova I."/>
            <person name="Kiss B."/>
            <person name="Kocsube S."/>
            <person name="Kotiranta H."/>
            <person name="LaButti K.M."/>
            <person name="Lechner B.E."/>
            <person name="Liimatainen K."/>
            <person name="Lipzen A."/>
            <person name="Lukacs Z."/>
            <person name="Mihaltcheva S."/>
            <person name="Morgado L.N."/>
            <person name="Niskanen T."/>
            <person name="Noordeloos M.E."/>
            <person name="Ohm R.A."/>
            <person name="Ortiz-Santana B."/>
            <person name="Ovrebo C."/>
            <person name="Racz N."/>
            <person name="Riley R."/>
            <person name="Savchenko A."/>
            <person name="Shiryaev A."/>
            <person name="Soop K."/>
            <person name="Spirin V."/>
            <person name="Szebenyi C."/>
            <person name="Tomsovsky M."/>
            <person name="Tulloss R.E."/>
            <person name="Uehling J."/>
            <person name="Grigoriev I.V."/>
            <person name="Vagvolgyi C."/>
            <person name="Papp T."/>
            <person name="Martin F.M."/>
            <person name="Miettinen O."/>
            <person name="Hibbett D.S."/>
            <person name="Nagy L.G."/>
        </authorList>
    </citation>
    <scope>NUCLEOTIDE SEQUENCE [LARGE SCALE GENOMIC DNA]</scope>
    <source>
        <strain evidence="1 2">CBS 962.96</strain>
    </source>
</reference>
<evidence type="ECO:0000313" key="2">
    <source>
        <dbReference type="Proteomes" id="UP000297245"/>
    </source>
</evidence>
<dbReference type="Proteomes" id="UP000297245">
    <property type="component" value="Unassembled WGS sequence"/>
</dbReference>
<protein>
    <submittedName>
        <fullName evidence="1">Uncharacterized protein</fullName>
    </submittedName>
</protein>
<sequence>MWERRENCLELEVQANDTKYVDTEGLDGEVETHGMELCLRGYAVFKYIIQITNISLAKNEGVERSVIGSTGPSGSVRPRLINIVVPKRTVNRQTGRHVPGGHEKAVYIKLVLLTTFSNLCSYMNLSAYALGYYSVFKITIKAVKKPELQVHIPVNPIFDPVPLWENFEMIRFEIRLSLRGLSAELLRVRKGLGIRTVLSRKAGVRIIDSNRYHTLQRSGE</sequence>
<dbReference type="AlphaFoldDB" id="A0A4S8M3T8"/>
<dbReference type="EMBL" id="ML179168">
    <property type="protein sequence ID" value="THU96839.1"/>
    <property type="molecule type" value="Genomic_DNA"/>
</dbReference>
<evidence type="ECO:0000313" key="1">
    <source>
        <dbReference type="EMBL" id="THU96839.1"/>
    </source>
</evidence>
<keyword evidence="2" id="KW-1185">Reference proteome</keyword>
<gene>
    <name evidence="1" type="ORF">K435DRAFT_797060</name>
</gene>
<proteinExistence type="predicted"/>
<organism evidence="1 2">
    <name type="scientific">Dendrothele bispora (strain CBS 962.96)</name>
    <dbReference type="NCBI Taxonomy" id="1314807"/>
    <lineage>
        <taxon>Eukaryota</taxon>
        <taxon>Fungi</taxon>
        <taxon>Dikarya</taxon>
        <taxon>Basidiomycota</taxon>
        <taxon>Agaricomycotina</taxon>
        <taxon>Agaricomycetes</taxon>
        <taxon>Agaricomycetidae</taxon>
        <taxon>Agaricales</taxon>
        <taxon>Agaricales incertae sedis</taxon>
        <taxon>Dendrothele</taxon>
    </lineage>
</organism>
<name>A0A4S8M3T8_DENBC</name>